<dbReference type="NCBIfam" id="NF041644">
    <property type="entry name" value="CBO0543_fam"/>
    <property type="match status" value="1"/>
</dbReference>
<feature type="transmembrane region" description="Helical" evidence="1">
    <location>
        <begin position="150"/>
        <end position="170"/>
    </location>
</feature>
<sequence>MHPTWQEVQEFTQQFRNIKTEYWLSENVFTLSWWILSVTSLCLLIVWIIILDKKRIMEIITYGFFVGTIAILADIAGFWLGLWQYPITITPLHLPIEIHRLQMPIIYMLFYQYFKTWKAFTIAAMVNAFVFSFLLEPLLVWLQIYEPYHWKYTYSFIAYFVIAIVMKWLINKFKHLDQNYQ</sequence>
<gene>
    <name evidence="2" type="ORF">OU989_09970</name>
</gene>
<evidence type="ECO:0000313" key="2">
    <source>
        <dbReference type="EMBL" id="WDV08773.1"/>
    </source>
</evidence>
<keyword evidence="1" id="KW-0472">Membrane</keyword>
<dbReference type="RefSeq" id="WP_274796984.1">
    <property type="nucleotide sequence ID" value="NZ_CP113527.1"/>
</dbReference>
<feature type="transmembrane region" description="Helical" evidence="1">
    <location>
        <begin position="62"/>
        <end position="80"/>
    </location>
</feature>
<reference evidence="2" key="1">
    <citation type="submission" date="2022-11" db="EMBL/GenBank/DDBJ databases">
        <title>Lysinibacillus irui.</title>
        <authorList>
            <person name="Akintayo S.O."/>
        </authorList>
    </citation>
    <scope>NUCLEOTIDE SEQUENCE</scope>
    <source>
        <strain evidence="2">IRB4-01</strain>
    </source>
</reference>
<dbReference type="InterPro" id="IPR048147">
    <property type="entry name" value="CBO0543-like"/>
</dbReference>
<name>A0AAJ5UVS8_9BACI</name>
<dbReference type="Proteomes" id="UP001219585">
    <property type="component" value="Chromosome"/>
</dbReference>
<evidence type="ECO:0000313" key="3">
    <source>
        <dbReference type="Proteomes" id="UP001219585"/>
    </source>
</evidence>
<feature type="transmembrane region" description="Helical" evidence="1">
    <location>
        <begin position="122"/>
        <end position="144"/>
    </location>
</feature>
<dbReference type="EMBL" id="CP113527">
    <property type="protein sequence ID" value="WDV08773.1"/>
    <property type="molecule type" value="Genomic_DNA"/>
</dbReference>
<dbReference type="AlphaFoldDB" id="A0AAJ5UVS8"/>
<accession>A0AAJ5UVS8</accession>
<evidence type="ECO:0000256" key="1">
    <source>
        <dbReference type="SAM" id="Phobius"/>
    </source>
</evidence>
<organism evidence="2 3">
    <name type="scientific">Lysinibacillus irui</name>
    <dbReference type="NCBI Taxonomy" id="2998077"/>
    <lineage>
        <taxon>Bacteria</taxon>
        <taxon>Bacillati</taxon>
        <taxon>Bacillota</taxon>
        <taxon>Bacilli</taxon>
        <taxon>Bacillales</taxon>
        <taxon>Bacillaceae</taxon>
        <taxon>Lysinibacillus</taxon>
    </lineage>
</organism>
<dbReference type="KEGG" id="liu:OU989_09970"/>
<proteinExistence type="predicted"/>
<keyword evidence="1" id="KW-1133">Transmembrane helix</keyword>
<protein>
    <submittedName>
        <fullName evidence="2">Uncharacterized protein</fullName>
    </submittedName>
</protein>
<feature type="transmembrane region" description="Helical" evidence="1">
    <location>
        <begin position="31"/>
        <end position="50"/>
    </location>
</feature>
<keyword evidence="1" id="KW-0812">Transmembrane</keyword>